<evidence type="ECO:0000313" key="3">
    <source>
        <dbReference type="Proteomes" id="UP001159363"/>
    </source>
</evidence>
<feature type="compositionally biased region" description="Polar residues" evidence="1">
    <location>
        <begin position="52"/>
        <end position="62"/>
    </location>
</feature>
<organism evidence="2 3">
    <name type="scientific">Dryococelus australis</name>
    <dbReference type="NCBI Taxonomy" id="614101"/>
    <lineage>
        <taxon>Eukaryota</taxon>
        <taxon>Metazoa</taxon>
        <taxon>Ecdysozoa</taxon>
        <taxon>Arthropoda</taxon>
        <taxon>Hexapoda</taxon>
        <taxon>Insecta</taxon>
        <taxon>Pterygota</taxon>
        <taxon>Neoptera</taxon>
        <taxon>Polyneoptera</taxon>
        <taxon>Phasmatodea</taxon>
        <taxon>Verophasmatodea</taxon>
        <taxon>Anareolatae</taxon>
        <taxon>Phasmatidae</taxon>
        <taxon>Eurycanthinae</taxon>
        <taxon>Dryococelus</taxon>
    </lineage>
</organism>
<dbReference type="Proteomes" id="UP001159363">
    <property type="component" value="Chromosome 9"/>
</dbReference>
<gene>
    <name evidence="2" type="ORF">PR048_025341</name>
</gene>
<evidence type="ECO:0000313" key="2">
    <source>
        <dbReference type="EMBL" id="KAJ8874481.1"/>
    </source>
</evidence>
<accession>A0ABQ9GR33</accession>
<feature type="region of interest" description="Disordered" evidence="1">
    <location>
        <begin position="375"/>
        <end position="399"/>
    </location>
</feature>
<keyword evidence="3" id="KW-1185">Reference proteome</keyword>
<feature type="region of interest" description="Disordered" evidence="1">
    <location>
        <begin position="23"/>
        <end position="82"/>
    </location>
</feature>
<comment type="caution">
    <text evidence="2">The sequence shown here is derived from an EMBL/GenBank/DDBJ whole genome shotgun (WGS) entry which is preliminary data.</text>
</comment>
<dbReference type="EMBL" id="JARBHB010000010">
    <property type="protein sequence ID" value="KAJ8874481.1"/>
    <property type="molecule type" value="Genomic_DNA"/>
</dbReference>
<reference evidence="2 3" key="1">
    <citation type="submission" date="2023-02" db="EMBL/GenBank/DDBJ databases">
        <title>LHISI_Scaffold_Assembly.</title>
        <authorList>
            <person name="Stuart O.P."/>
            <person name="Cleave R."/>
            <person name="Magrath M.J.L."/>
            <person name="Mikheyev A.S."/>
        </authorList>
    </citation>
    <scope>NUCLEOTIDE SEQUENCE [LARGE SCALE GENOMIC DNA]</scope>
    <source>
        <strain evidence="2">Daus_M_001</strain>
        <tissue evidence="2">Leg muscle</tissue>
    </source>
</reference>
<proteinExistence type="predicted"/>
<sequence>MNSSGKPRTAWDELIHNGEDRFLMEQGKTHGTGTQHRTDRRQVQKRRKKRISNSQERSSLVNKTMPRATSSTRSSTPHNLNRDVRKLVSRSVPQLRFIYIINRIRWLNTAEVLLPEFAPPPRANYGRVRIGRFCRQNDHGITAKAGSGLLELCFFRKSHVDKDPAPKENCDIDVRDIICWKTFPVHERKADNTAVNCVFGNASMFSRKKMKMELGIVPDEATGQRVFSGISRFPRPCNPALLLTHLASSTSALKNSMLRSGDTATHIKYHITSKRKALTLASSIPVTLRVTYGTFRAIAFLKKTFFAFSECSEMVFVTCVCHFESTEQPSPEVFVEQHIEHTFNRIIGKRVDFKSAHFIMNSLYHRLPRHAVATPRRLHHANTQTQDRKKKYSSSKEGTDGGIGDLAQLLRVLKFCARNGSHAHFLRQMYQDSLLPPTEDLSKVMKLDGKYYSATVTSREVSWWLLTTEQSRRTQQEPVTTALHRETEYIPITHKGTARDPLHTSCGVTCRTTFYWWKCKLTSNKVQHTANASLPSNCSPYATGSEYLAMLNGVEDYCLDLPAYVLKGALSDMSPVRRRRVDLDIVFESFGHILRRKGVATDMSLARRDDDVCECKGLSPLQARSAPLRDVSERPGDVARHQRCHVSEQRVKPVHDKVSTSEINVRKKSLALPARILTGALGDMRPVKLVTMEGTGEIWAALKIKVLGAVEGKARENPPASGIVRHTYHMRTRFAQVGGEQSNRCTTAAPSRYKCSHLEPQLGATESAAKLEKPLVNLEPVKQRAYTNTNGWLGGGGHVRVVTPALHEVDSRRGALASLHSCPADGIFAALSATHVDYGAKGCDAFEKRNSFSHLNAFHDKVDFNSAHFIMNSLYLHNFNGHTKWRAASKVGNDGEKVVPYPNQYGSRSTLRRSCQLQVPRHSSAVRKNVDQWRVVKCCKVSWCLLSAVHTRHTQVNQSVAREKLNVLRPLTRERERESERECGEEPITHVLWRQNKREDISKYDRNPLSVAVHGDIVPHRERNCYCLLYRHHRKLLLTRLWLDRRVSAAGSFMPSCCVFQSPLATWGSELEYLRVVRGAWQLAASREGRAGNRTARGTEKSDCLSRSVALWFAATFHPLRQRFFIIEAKPLSAGEVQTEALVFPCGSHLNGSGLGAANPPRPDPP</sequence>
<name>A0ABQ9GR33_9NEOP</name>
<evidence type="ECO:0000256" key="1">
    <source>
        <dbReference type="SAM" id="MobiDB-lite"/>
    </source>
</evidence>
<protein>
    <submittedName>
        <fullName evidence="2">Uncharacterized protein</fullName>
    </submittedName>
</protein>